<reference evidence="1" key="2">
    <citation type="submission" date="2015-02" db="UniProtKB">
        <authorList>
            <consortium name="EnsemblMetazoa"/>
        </authorList>
    </citation>
    <scope>IDENTIFICATION</scope>
</reference>
<dbReference type="AlphaFoldDB" id="T1IUC7"/>
<accession>T1IUC7</accession>
<organism evidence="1 2">
    <name type="scientific">Strigamia maritima</name>
    <name type="common">European centipede</name>
    <name type="synonym">Geophilus maritimus</name>
    <dbReference type="NCBI Taxonomy" id="126957"/>
    <lineage>
        <taxon>Eukaryota</taxon>
        <taxon>Metazoa</taxon>
        <taxon>Ecdysozoa</taxon>
        <taxon>Arthropoda</taxon>
        <taxon>Myriapoda</taxon>
        <taxon>Chilopoda</taxon>
        <taxon>Pleurostigmophora</taxon>
        <taxon>Geophilomorpha</taxon>
        <taxon>Linotaeniidae</taxon>
        <taxon>Strigamia</taxon>
    </lineage>
</organism>
<protein>
    <submittedName>
        <fullName evidence="1">Uncharacterized protein</fullName>
    </submittedName>
</protein>
<sequence>MQWLSHFATVSFGQVRQFWTRQGGEMSPYDLGALGMLTVFTWKFLSVAGKFIILLTPEETQVCLVAISWVEVSDLAVNIFLALSLSVLAGFGAERSNLSERTACRIMASQTRVPDNSNFPAFCPWDY</sequence>
<dbReference type="EnsemblMetazoa" id="SMAR004748-RA">
    <property type="protein sequence ID" value="SMAR004748-PA"/>
    <property type="gene ID" value="SMAR004748"/>
</dbReference>
<proteinExistence type="predicted"/>
<dbReference type="Proteomes" id="UP000014500">
    <property type="component" value="Unassembled WGS sequence"/>
</dbReference>
<keyword evidence="2" id="KW-1185">Reference proteome</keyword>
<evidence type="ECO:0000313" key="1">
    <source>
        <dbReference type="EnsemblMetazoa" id="SMAR004748-PA"/>
    </source>
</evidence>
<dbReference type="EMBL" id="JH431527">
    <property type="status" value="NOT_ANNOTATED_CDS"/>
    <property type="molecule type" value="Genomic_DNA"/>
</dbReference>
<reference evidence="2" key="1">
    <citation type="submission" date="2011-05" db="EMBL/GenBank/DDBJ databases">
        <authorList>
            <person name="Richards S.R."/>
            <person name="Qu J."/>
            <person name="Jiang H."/>
            <person name="Jhangiani S.N."/>
            <person name="Agravi P."/>
            <person name="Goodspeed R."/>
            <person name="Gross S."/>
            <person name="Mandapat C."/>
            <person name="Jackson L."/>
            <person name="Mathew T."/>
            <person name="Pu L."/>
            <person name="Thornton R."/>
            <person name="Saada N."/>
            <person name="Wilczek-Boney K.B."/>
            <person name="Lee S."/>
            <person name="Kovar C."/>
            <person name="Wu Y."/>
            <person name="Scherer S.E."/>
            <person name="Worley K.C."/>
            <person name="Muzny D.M."/>
            <person name="Gibbs R."/>
        </authorList>
    </citation>
    <scope>NUCLEOTIDE SEQUENCE</scope>
    <source>
        <strain evidence="2">Brora</strain>
    </source>
</reference>
<dbReference type="HOGENOM" id="CLU_1973288_0_0_1"/>
<name>T1IUC7_STRMM</name>
<evidence type="ECO:0000313" key="2">
    <source>
        <dbReference type="Proteomes" id="UP000014500"/>
    </source>
</evidence>